<dbReference type="InterPro" id="IPR000504">
    <property type="entry name" value="RRM_dom"/>
</dbReference>
<dbReference type="PANTHER" id="PTHR23189">
    <property type="entry name" value="RNA RECOGNITION MOTIF-CONTAINING"/>
    <property type="match status" value="1"/>
</dbReference>
<dbReference type="Pfam" id="PF04059">
    <property type="entry name" value="RRM_2"/>
    <property type="match status" value="1"/>
</dbReference>
<dbReference type="Gene3D" id="3.30.70.330">
    <property type="match status" value="2"/>
</dbReference>
<accession>A0AAD7UKF1</accession>
<feature type="compositionally biased region" description="Low complexity" evidence="3">
    <location>
        <begin position="518"/>
        <end position="534"/>
    </location>
</feature>
<feature type="region of interest" description="Disordered" evidence="3">
    <location>
        <begin position="516"/>
        <end position="563"/>
    </location>
</feature>
<evidence type="ECO:0000313" key="6">
    <source>
        <dbReference type="Proteomes" id="UP001230188"/>
    </source>
</evidence>
<dbReference type="Proteomes" id="UP001230188">
    <property type="component" value="Unassembled WGS sequence"/>
</dbReference>
<keyword evidence="1 2" id="KW-0694">RNA-binding</keyword>
<reference evidence="5" key="1">
    <citation type="submission" date="2023-01" db="EMBL/GenBank/DDBJ databases">
        <title>Metagenome sequencing of chrysophaentin producing Chrysophaeum taylorii.</title>
        <authorList>
            <person name="Davison J."/>
            <person name="Bewley C."/>
        </authorList>
    </citation>
    <scope>NUCLEOTIDE SEQUENCE</scope>
    <source>
        <strain evidence="5">NIES-1699</strain>
    </source>
</reference>
<organism evidence="5 6">
    <name type="scientific">Chrysophaeum taylorii</name>
    <dbReference type="NCBI Taxonomy" id="2483200"/>
    <lineage>
        <taxon>Eukaryota</taxon>
        <taxon>Sar</taxon>
        <taxon>Stramenopiles</taxon>
        <taxon>Ochrophyta</taxon>
        <taxon>Pelagophyceae</taxon>
        <taxon>Pelagomonadales</taxon>
        <taxon>Pelagomonadaceae</taxon>
        <taxon>Chrysophaeum</taxon>
    </lineage>
</organism>
<feature type="compositionally biased region" description="Low complexity" evidence="3">
    <location>
        <begin position="266"/>
        <end position="275"/>
    </location>
</feature>
<dbReference type="InterPro" id="IPR007201">
    <property type="entry name" value="Mei2-like_Rrm_C"/>
</dbReference>
<dbReference type="EMBL" id="JAQMWT010000186">
    <property type="protein sequence ID" value="KAJ8607990.1"/>
    <property type="molecule type" value="Genomic_DNA"/>
</dbReference>
<feature type="compositionally biased region" description="Low complexity" evidence="3">
    <location>
        <begin position="214"/>
        <end position="232"/>
    </location>
</feature>
<dbReference type="InterPro" id="IPR035979">
    <property type="entry name" value="RBD_domain_sf"/>
</dbReference>
<dbReference type="PROSITE" id="PS50102">
    <property type="entry name" value="RRM"/>
    <property type="match status" value="1"/>
</dbReference>
<protein>
    <recommendedName>
        <fullName evidence="4">RRM domain-containing protein</fullName>
    </recommendedName>
</protein>
<sequence length="780" mass="85461">MMVGAPLPDFLRRDFPDDEPLLEATRGLVFLQFSDVRHAAIARRQIPDDLRRAIPQTGDVAARSIAHVPVPTKDTDPRDWLLLESRTIVISGMPANSAEPDLRAVFHQNHYGDIEDVRKATLAGSVLFTVTFYNRTDAERAVSELAPGADDSGLGVAIQSPSDAEIATLRALGSLLDNWRKEERLFTSPRPSGAGASFVSMVSSFATARQSQSSLVGSDSSSSRDSFNNNDQLSVRSSLPEHHFAAAAARTAIPQDRATFDALFLQQQQQQQQQQHVGRRSFAAPVSRRADELRTIDECANRHHYENPYYSFHLDDSEDGGRRKDRATFSDADHLVTIAASAPAAAPFHLNRDIFDPVARTSSFPSFVPASDSADGGLHHRHHIASPDLSSIRGAFVEPLQHQHPGRQSFAAAEPSTFAPEQQQHHHQHQPPIALYMPPDHFDARDDTTWAPMAANSHGGGPLLARRDDSASFDDFLLAQRHLTTQTARNNGPPILGPIPDAAQLRQSDHALLHQRRAPNPQQQQQQTSSPTSRRANRRRDGASTTRPTGGGGGGGGGGFGAASPSTYSPAAAANNSNPADFAFDFDRAVNGSDQRTTLMVRNIPNKYTQQAVLDEINVKFKKCYDFFYLPIDFKNKCNVGYAFINLIDYRDAPAFYQEFHGRRWSCFRSGKVCAITYARIQGRQSMITRFQNSSLLNESIEVQPRLFRSSGPLKGEPEPFPGTAAVPEHTHHQPQLAAAAIPAAVNPTATDRPTLTINLVAAARGATARKPMAPRSFSL</sequence>
<evidence type="ECO:0000313" key="5">
    <source>
        <dbReference type="EMBL" id="KAJ8607990.1"/>
    </source>
</evidence>
<evidence type="ECO:0000256" key="1">
    <source>
        <dbReference type="ARBA" id="ARBA00022884"/>
    </source>
</evidence>
<evidence type="ECO:0000256" key="3">
    <source>
        <dbReference type="SAM" id="MobiDB-lite"/>
    </source>
</evidence>
<dbReference type="AlphaFoldDB" id="A0AAD7UKF1"/>
<gene>
    <name evidence="5" type="ORF">CTAYLR_008232</name>
</gene>
<name>A0AAD7UKF1_9STRA</name>
<feature type="region of interest" description="Disordered" evidence="3">
    <location>
        <begin position="403"/>
        <end position="432"/>
    </location>
</feature>
<evidence type="ECO:0000259" key="4">
    <source>
        <dbReference type="PROSITE" id="PS50102"/>
    </source>
</evidence>
<dbReference type="InterPro" id="IPR012677">
    <property type="entry name" value="Nucleotide-bd_a/b_plait_sf"/>
</dbReference>
<keyword evidence="6" id="KW-1185">Reference proteome</keyword>
<dbReference type="CDD" id="cd12531">
    <property type="entry name" value="RRM3_MEI2_like"/>
    <property type="match status" value="1"/>
</dbReference>
<dbReference type="InterPro" id="IPR034454">
    <property type="entry name" value="MEI2-like_RRM3"/>
</dbReference>
<proteinExistence type="predicted"/>
<feature type="compositionally biased region" description="Gly residues" evidence="3">
    <location>
        <begin position="549"/>
        <end position="561"/>
    </location>
</feature>
<evidence type="ECO:0000256" key="2">
    <source>
        <dbReference type="PROSITE-ProRule" id="PRU00176"/>
    </source>
</evidence>
<feature type="domain" description="RRM" evidence="4">
    <location>
        <begin position="86"/>
        <end position="145"/>
    </location>
</feature>
<feature type="region of interest" description="Disordered" evidence="3">
    <location>
        <begin position="214"/>
        <end position="233"/>
    </location>
</feature>
<dbReference type="GO" id="GO:0003723">
    <property type="term" value="F:RNA binding"/>
    <property type="evidence" value="ECO:0007669"/>
    <property type="project" value="UniProtKB-UniRule"/>
</dbReference>
<feature type="region of interest" description="Disordered" evidence="3">
    <location>
        <begin position="265"/>
        <end position="288"/>
    </location>
</feature>
<dbReference type="SUPFAM" id="SSF54928">
    <property type="entry name" value="RNA-binding domain, RBD"/>
    <property type="match status" value="2"/>
</dbReference>
<comment type="caution">
    <text evidence="5">The sequence shown here is derived from an EMBL/GenBank/DDBJ whole genome shotgun (WGS) entry which is preliminary data.</text>
</comment>